<accession>A0ABY8H9S8</accession>
<organism evidence="1 2">
    <name type="scientific">Citricoccus muralis</name>
    <dbReference type="NCBI Taxonomy" id="169134"/>
    <lineage>
        <taxon>Bacteria</taxon>
        <taxon>Bacillati</taxon>
        <taxon>Actinomycetota</taxon>
        <taxon>Actinomycetes</taxon>
        <taxon>Micrococcales</taxon>
        <taxon>Micrococcaceae</taxon>
        <taxon>Citricoccus</taxon>
    </lineage>
</organism>
<evidence type="ECO:0000313" key="1">
    <source>
        <dbReference type="EMBL" id="WFP17388.1"/>
    </source>
</evidence>
<protein>
    <submittedName>
        <fullName evidence="1">TIGR03089 family protein</fullName>
    </submittedName>
</protein>
<dbReference type="RefSeq" id="WP_278158835.1">
    <property type="nucleotide sequence ID" value="NZ_CP121252.1"/>
</dbReference>
<evidence type="ECO:0000313" key="2">
    <source>
        <dbReference type="Proteomes" id="UP001219037"/>
    </source>
</evidence>
<gene>
    <name evidence="1" type="ORF">P8192_04570</name>
</gene>
<proteinExistence type="predicted"/>
<dbReference type="Proteomes" id="UP001219037">
    <property type="component" value="Chromosome"/>
</dbReference>
<sequence>MVSLSSSGPSIARPGADLIAHVGGSARPALIQYHQDGSRTELSGRVLVNWAAKTANLLEHHGIDTAGLAVLDLPVHWLTLAASLGISWDFDEIRCFGDGDDAVQDAALIVTTAPERWAEHSGELIVVTSLTGASGSSGAQLPSHAIDFDDEVASQADQHVGIAPDLITGTEGASLRLAAASPASAWAFEGGLILAERGTHLTEDLLAAVHEQWSRRCPVIMVEVTDAAEDTGGAGGETLAPERVEHLREVERLGDSAG</sequence>
<dbReference type="EMBL" id="CP121252">
    <property type="protein sequence ID" value="WFP17388.1"/>
    <property type="molecule type" value="Genomic_DNA"/>
</dbReference>
<keyword evidence="2" id="KW-1185">Reference proteome</keyword>
<dbReference type="InterPro" id="IPR017523">
    <property type="entry name" value="Rv3268"/>
</dbReference>
<dbReference type="NCBIfam" id="TIGR03089">
    <property type="entry name" value="TIGR03089 family protein"/>
    <property type="match status" value="1"/>
</dbReference>
<name>A0ABY8H9S8_9MICC</name>
<reference evidence="1 2" key="1">
    <citation type="submission" date="2023-04" db="EMBL/GenBank/DDBJ databases">
        <title>Funneling lignin-derived compounds into biodiesel using alkali-halophilic Citricoccus sp. P2.</title>
        <authorList>
            <person name="Luo C.-B."/>
        </authorList>
    </citation>
    <scope>NUCLEOTIDE SEQUENCE [LARGE SCALE GENOMIC DNA]</scope>
    <source>
        <strain evidence="1 2">P2</strain>
    </source>
</reference>